<evidence type="ECO:0000313" key="2">
    <source>
        <dbReference type="EMBL" id="GAG09041.1"/>
    </source>
</evidence>
<dbReference type="Pfam" id="PF03147">
    <property type="entry name" value="FDX-ACB"/>
    <property type="match status" value="1"/>
</dbReference>
<gene>
    <name evidence="2" type="ORF">S01H1_42724</name>
</gene>
<dbReference type="EMBL" id="BARS01027184">
    <property type="protein sequence ID" value="GAG09041.1"/>
    <property type="molecule type" value="Genomic_DNA"/>
</dbReference>
<dbReference type="Gene3D" id="3.30.930.10">
    <property type="entry name" value="Bira Bifunctional Protein, Domain 2"/>
    <property type="match status" value="1"/>
</dbReference>
<dbReference type="Gene3D" id="3.30.70.380">
    <property type="entry name" value="Ferrodoxin-fold anticodon-binding domain"/>
    <property type="match status" value="1"/>
</dbReference>
<feature type="domain" description="FDX-ACB" evidence="1">
    <location>
        <begin position="205"/>
        <end position="266"/>
    </location>
</feature>
<dbReference type="InterPro" id="IPR041616">
    <property type="entry name" value="PheRS_beta_core"/>
</dbReference>
<dbReference type="GO" id="GO:0009328">
    <property type="term" value="C:phenylalanine-tRNA ligase complex"/>
    <property type="evidence" value="ECO:0007669"/>
    <property type="project" value="TreeGrafter"/>
</dbReference>
<feature type="non-terminal residue" evidence="2">
    <location>
        <position position="1"/>
    </location>
</feature>
<dbReference type="AlphaFoldDB" id="X0W8S7"/>
<dbReference type="PROSITE" id="PS51447">
    <property type="entry name" value="FDX_ACB"/>
    <property type="match status" value="1"/>
</dbReference>
<name>X0W8S7_9ZZZZ</name>
<protein>
    <recommendedName>
        <fullName evidence="1">FDX-ACB domain-containing protein</fullName>
    </recommendedName>
</protein>
<feature type="non-terminal residue" evidence="2">
    <location>
        <position position="266"/>
    </location>
</feature>
<dbReference type="InterPro" id="IPR045060">
    <property type="entry name" value="Phe-tRNA-ligase_IIc_bsu"/>
</dbReference>
<proteinExistence type="predicted"/>
<dbReference type="GO" id="GO:0006432">
    <property type="term" value="P:phenylalanyl-tRNA aminoacylation"/>
    <property type="evidence" value="ECO:0007669"/>
    <property type="project" value="InterPro"/>
</dbReference>
<accession>X0W8S7</accession>
<dbReference type="InterPro" id="IPR005121">
    <property type="entry name" value="Fdx_antiC-bd"/>
</dbReference>
<dbReference type="PANTHER" id="PTHR10947:SF0">
    <property type="entry name" value="PHENYLALANINE--TRNA LIGASE BETA SUBUNIT"/>
    <property type="match status" value="1"/>
</dbReference>
<dbReference type="GO" id="GO:0004826">
    <property type="term" value="F:phenylalanine-tRNA ligase activity"/>
    <property type="evidence" value="ECO:0007669"/>
    <property type="project" value="InterPro"/>
</dbReference>
<reference evidence="2" key="1">
    <citation type="journal article" date="2014" name="Front. Microbiol.">
        <title>High frequency of phylogenetically diverse reductive dehalogenase-homologous genes in deep subseafloor sedimentary metagenomes.</title>
        <authorList>
            <person name="Kawai M."/>
            <person name="Futagami T."/>
            <person name="Toyoda A."/>
            <person name="Takaki Y."/>
            <person name="Nishi S."/>
            <person name="Hori S."/>
            <person name="Arai W."/>
            <person name="Tsubouchi T."/>
            <person name="Morono Y."/>
            <person name="Uchiyama I."/>
            <person name="Ito T."/>
            <person name="Fujiyama A."/>
            <person name="Inagaki F."/>
            <person name="Takami H."/>
        </authorList>
    </citation>
    <scope>NUCLEOTIDE SEQUENCE</scope>
    <source>
        <strain evidence="2">Expedition CK06-06</strain>
    </source>
</reference>
<sequence length="266" mass="30499">IEKSRQLLLCHGFDEVLNYSFSHPEKEADFETEHSAIEIRNPFSSKASHLRTTLLGGLLDNVVWNKNRGAEGVHLFEIGNIYFKGRTKSHEQRTLALVTTGQVGSPQWNRKSEKTDFFRLKGALESLMAYLKYEHFSFKEEDHTFFGEKNSLALVLKEDTVGYLGLLKKSLRDVYSLDKPVWAAELNLDALFEKIPQAYQYSPVTRFPIVIRDVSFIADQDVSFQNIREAVEKRSLSHLVNFDIYDRFSGSSIPKGRSAYLFGLFS</sequence>
<comment type="caution">
    <text evidence="2">The sequence shown here is derived from an EMBL/GenBank/DDBJ whole genome shotgun (WGS) entry which is preliminary data.</text>
</comment>
<organism evidence="2">
    <name type="scientific">marine sediment metagenome</name>
    <dbReference type="NCBI Taxonomy" id="412755"/>
    <lineage>
        <taxon>unclassified sequences</taxon>
        <taxon>metagenomes</taxon>
        <taxon>ecological metagenomes</taxon>
    </lineage>
</organism>
<dbReference type="Pfam" id="PF17759">
    <property type="entry name" value="tRNA_synthFbeta"/>
    <property type="match status" value="1"/>
</dbReference>
<dbReference type="SUPFAM" id="SSF55681">
    <property type="entry name" value="Class II aaRS and biotin synthetases"/>
    <property type="match status" value="1"/>
</dbReference>
<evidence type="ECO:0000259" key="1">
    <source>
        <dbReference type="PROSITE" id="PS51447"/>
    </source>
</evidence>
<dbReference type="SUPFAM" id="SSF54991">
    <property type="entry name" value="Anticodon-binding domain of PheRS"/>
    <property type="match status" value="1"/>
</dbReference>
<dbReference type="InterPro" id="IPR036690">
    <property type="entry name" value="Fdx_antiC-bd_sf"/>
</dbReference>
<dbReference type="InterPro" id="IPR045864">
    <property type="entry name" value="aa-tRNA-synth_II/BPL/LPL"/>
</dbReference>
<dbReference type="PANTHER" id="PTHR10947">
    <property type="entry name" value="PHENYLALANYL-TRNA SYNTHETASE BETA CHAIN AND LEUCINE-RICH REPEAT-CONTAINING PROTEIN 47"/>
    <property type="match status" value="1"/>
</dbReference>